<feature type="binding site" evidence="3">
    <location>
        <position position="151"/>
    </location>
    <ligand>
        <name>a divalent metal cation</name>
        <dbReference type="ChEBI" id="CHEBI:60240"/>
    </ligand>
</feature>
<comment type="caution">
    <text evidence="5">The sequence shown here is derived from an EMBL/GenBank/DDBJ whole genome shotgun (WGS) entry which is preliminary data.</text>
</comment>
<feature type="active site" description="Proton donor/acceptor" evidence="2">
    <location>
        <position position="196"/>
    </location>
</feature>
<dbReference type="Gene3D" id="2.120.10.30">
    <property type="entry name" value="TolB, C-terminal domain"/>
    <property type="match status" value="1"/>
</dbReference>
<keyword evidence="6" id="KW-1185">Reference proteome</keyword>
<proteinExistence type="predicted"/>
<keyword evidence="3" id="KW-0479">Metal-binding</keyword>
<dbReference type="RefSeq" id="WP_146985799.1">
    <property type="nucleotide sequence ID" value="NZ_VITY01000003.1"/>
</dbReference>
<evidence type="ECO:0000256" key="1">
    <source>
        <dbReference type="ARBA" id="ARBA00022801"/>
    </source>
</evidence>
<evidence type="ECO:0000313" key="5">
    <source>
        <dbReference type="EMBL" id="TWC05506.1"/>
    </source>
</evidence>
<protein>
    <submittedName>
        <fullName evidence="5">Gluconolactonase</fullName>
    </submittedName>
</protein>
<keyword evidence="3" id="KW-0862">Zinc</keyword>
<feature type="domain" description="SMP-30/Gluconolactonase/LRE-like region" evidence="4">
    <location>
        <begin position="17"/>
        <end position="254"/>
    </location>
</feature>
<dbReference type="InterPro" id="IPR051262">
    <property type="entry name" value="SMP-30/CGR1_Lactonase"/>
</dbReference>
<dbReference type="GO" id="GO:0046872">
    <property type="term" value="F:metal ion binding"/>
    <property type="evidence" value="ECO:0007669"/>
    <property type="project" value="UniProtKB-KW"/>
</dbReference>
<feature type="binding site" evidence="3">
    <location>
        <position position="196"/>
    </location>
    <ligand>
        <name>a divalent metal cation</name>
        <dbReference type="ChEBI" id="CHEBI:60240"/>
    </ligand>
</feature>
<name>A0A560MD12_9BRAD</name>
<evidence type="ECO:0000256" key="2">
    <source>
        <dbReference type="PIRSR" id="PIRSR605511-1"/>
    </source>
</evidence>
<dbReference type="Proteomes" id="UP000321304">
    <property type="component" value="Unassembled WGS sequence"/>
</dbReference>
<accession>A0A560MD12</accession>
<comment type="cofactor">
    <cofactor evidence="3">
        <name>Zn(2+)</name>
        <dbReference type="ChEBI" id="CHEBI:29105"/>
    </cofactor>
    <text evidence="3">Binds 1 divalent metal cation per subunit.</text>
</comment>
<sequence length="283" mass="30520">MNRRAATTILDGGRYFEGPRWHHGRLWFVDCMARTLLSISPSGERQEHAVVADDTPCGLGVLPDGDIVVLTMFKKRLLRFSDGALSLYADLSEVAIGTIDDMIIDGQGRAYVGDLGFNLPPPEGRGAVGRIILVMPDGSARVVADGLRFPNGIAVSSDHRRLVVAEMDGAALADYDIDADGGLSLRGRFGRVNDPDGICLDRDGAVWVASFTEDAFVRIGRNGAELERIELRGRRALACALGGADRRTLFCLSAETSYEELRKGKSVSRIDVVEVAAPGDGYP</sequence>
<dbReference type="InterPro" id="IPR011042">
    <property type="entry name" value="6-blade_b-propeller_TolB-like"/>
</dbReference>
<dbReference type="PRINTS" id="PR01790">
    <property type="entry name" value="SMP30FAMILY"/>
</dbReference>
<dbReference type="GO" id="GO:0016787">
    <property type="term" value="F:hydrolase activity"/>
    <property type="evidence" value="ECO:0007669"/>
    <property type="project" value="UniProtKB-KW"/>
</dbReference>
<dbReference type="Pfam" id="PF08450">
    <property type="entry name" value="SGL"/>
    <property type="match status" value="1"/>
</dbReference>
<dbReference type="STRING" id="1755647.AS156_39340"/>
<dbReference type="OrthoDB" id="2633250at2"/>
<dbReference type="AlphaFoldDB" id="A0A560MD12"/>
<gene>
    <name evidence="5" type="ORF">FBZ93_103523</name>
</gene>
<organism evidence="5 6">
    <name type="scientific">Bradyrhizobium macuxiense</name>
    <dbReference type="NCBI Taxonomy" id="1755647"/>
    <lineage>
        <taxon>Bacteria</taxon>
        <taxon>Pseudomonadati</taxon>
        <taxon>Pseudomonadota</taxon>
        <taxon>Alphaproteobacteria</taxon>
        <taxon>Hyphomicrobiales</taxon>
        <taxon>Nitrobacteraceae</taxon>
        <taxon>Bradyrhizobium</taxon>
    </lineage>
</organism>
<feature type="binding site" evidence="3">
    <location>
        <position position="17"/>
    </location>
    <ligand>
        <name>a divalent metal cation</name>
        <dbReference type="ChEBI" id="CHEBI:60240"/>
    </ligand>
</feature>
<dbReference type="EMBL" id="VITY01000003">
    <property type="protein sequence ID" value="TWC05506.1"/>
    <property type="molecule type" value="Genomic_DNA"/>
</dbReference>
<dbReference type="InterPro" id="IPR005511">
    <property type="entry name" value="SMP-30"/>
</dbReference>
<dbReference type="PANTHER" id="PTHR47572:SF4">
    <property type="entry name" value="LACTONASE DRP35"/>
    <property type="match status" value="1"/>
</dbReference>
<dbReference type="InterPro" id="IPR013658">
    <property type="entry name" value="SGL"/>
</dbReference>
<reference evidence="5 6" key="1">
    <citation type="submission" date="2019-06" db="EMBL/GenBank/DDBJ databases">
        <title>Genomic Encyclopedia of Type Strains, Phase IV (KMG-V): Genome sequencing to study the core and pangenomes of soil and plant-associated prokaryotes.</title>
        <authorList>
            <person name="Whitman W."/>
        </authorList>
    </citation>
    <scope>NUCLEOTIDE SEQUENCE [LARGE SCALE GENOMIC DNA]</scope>
    <source>
        <strain evidence="5 6">BR 10355</strain>
    </source>
</reference>
<dbReference type="PANTHER" id="PTHR47572">
    <property type="entry name" value="LIPOPROTEIN-RELATED"/>
    <property type="match status" value="1"/>
</dbReference>
<evidence type="ECO:0000256" key="3">
    <source>
        <dbReference type="PIRSR" id="PIRSR605511-2"/>
    </source>
</evidence>
<dbReference type="SUPFAM" id="SSF63829">
    <property type="entry name" value="Calcium-dependent phosphotriesterase"/>
    <property type="match status" value="1"/>
</dbReference>
<keyword evidence="1" id="KW-0378">Hydrolase</keyword>
<evidence type="ECO:0000313" key="6">
    <source>
        <dbReference type="Proteomes" id="UP000321304"/>
    </source>
</evidence>
<evidence type="ECO:0000259" key="4">
    <source>
        <dbReference type="Pfam" id="PF08450"/>
    </source>
</evidence>